<gene>
    <name evidence="3" type="ORF">KUTeg_014534</name>
</gene>
<evidence type="ECO:0000313" key="3">
    <source>
        <dbReference type="EMBL" id="KAJ8307887.1"/>
    </source>
</evidence>
<dbReference type="PANTHER" id="PTHR36902:SF1">
    <property type="entry name" value="ENRICHED IN SURFACE-LABELED PROTEOME PROTEIN 9"/>
    <property type="match status" value="1"/>
</dbReference>
<feature type="domain" description="LolA-like" evidence="2">
    <location>
        <begin position="332"/>
        <end position="428"/>
    </location>
</feature>
<feature type="signal peptide" evidence="1">
    <location>
        <begin position="1"/>
        <end position="22"/>
    </location>
</feature>
<protein>
    <recommendedName>
        <fullName evidence="2">LolA-like domain-containing protein</fullName>
    </recommendedName>
</protein>
<evidence type="ECO:0000259" key="2">
    <source>
        <dbReference type="Pfam" id="PF25898"/>
    </source>
</evidence>
<feature type="chain" id="PRO_5046778191" description="LolA-like domain-containing protein" evidence="1">
    <location>
        <begin position="23"/>
        <end position="499"/>
    </location>
</feature>
<organism evidence="3 4">
    <name type="scientific">Tegillarca granosa</name>
    <name type="common">Malaysian cockle</name>
    <name type="synonym">Anadara granosa</name>
    <dbReference type="NCBI Taxonomy" id="220873"/>
    <lineage>
        <taxon>Eukaryota</taxon>
        <taxon>Metazoa</taxon>
        <taxon>Spiralia</taxon>
        <taxon>Lophotrochozoa</taxon>
        <taxon>Mollusca</taxon>
        <taxon>Bivalvia</taxon>
        <taxon>Autobranchia</taxon>
        <taxon>Pteriomorphia</taxon>
        <taxon>Arcoida</taxon>
        <taxon>Arcoidea</taxon>
        <taxon>Arcidae</taxon>
        <taxon>Tegillarca</taxon>
    </lineage>
</organism>
<sequence length="499" mass="57176">MAAIIRSVLVCIVVISLHHVSSQTAKHGADTSVCDPTQIQASSCHCNIRFGNQEHELSENKLPKFTTFWQIAKSNPPFLFRDNIKQTKAKPTLPNSYQVKIECNFKDKNMTTDISEYYDQLGNRAAVKKCYTQSISGTSNTILFGYKPNTGNTNSGRIFSANGALHFGNGTKEQYMGTAVVLPSWDTAVGRQSIPIRCVVSGNIWENGKPRAFNHTYDLAEFRSQTPSDDKFETPSGIVCPHRKLSKALPVPGPHFTFTAETLDLNNKKIGFIKEYYDFNTSLFRYDYKPQSPTQYGTDLLTEVHDYSEGDLQNWSNYISNSTKCSFYSKIKDGLAYIIDPMIGNCSVNYIDGSGLDARFADANGNARLRTPKEFFDFDKYTYEYEGVKTVRGIKCDVWITQRNDWPVGNPQNSTWEWWFALPNSWTQSLLSVVYNIYDYNEEEPAIWKFDISKCYNSTEKQDIHFKLPEKRNVVSKEYGFFMCLYFDCFLEWTDQRIY</sequence>
<keyword evidence="4" id="KW-1185">Reference proteome</keyword>
<name>A0ABQ9EWC6_TEGGR</name>
<accession>A0ABQ9EWC6</accession>
<dbReference type="InterPro" id="IPR058831">
    <property type="entry name" value="LolA-like_dom_2nd"/>
</dbReference>
<comment type="caution">
    <text evidence="3">The sequence shown here is derived from an EMBL/GenBank/DDBJ whole genome shotgun (WGS) entry which is preliminary data.</text>
</comment>
<proteinExistence type="predicted"/>
<keyword evidence="1" id="KW-0732">Signal</keyword>
<evidence type="ECO:0000256" key="1">
    <source>
        <dbReference type="SAM" id="SignalP"/>
    </source>
</evidence>
<dbReference type="EMBL" id="JARBDR010000686">
    <property type="protein sequence ID" value="KAJ8307887.1"/>
    <property type="molecule type" value="Genomic_DNA"/>
</dbReference>
<feature type="domain" description="LolA-like" evidence="2">
    <location>
        <begin position="235"/>
        <end position="310"/>
    </location>
</feature>
<evidence type="ECO:0000313" key="4">
    <source>
        <dbReference type="Proteomes" id="UP001217089"/>
    </source>
</evidence>
<dbReference type="Pfam" id="PF25898">
    <property type="entry name" value="LolA_2nd_metazoa"/>
    <property type="match status" value="2"/>
</dbReference>
<dbReference type="PANTHER" id="PTHR36902">
    <property type="entry name" value="ENRICHED IN SURFACE-LABELED PROTEOME PROTEIN 9"/>
    <property type="match status" value="1"/>
</dbReference>
<dbReference type="Proteomes" id="UP001217089">
    <property type="component" value="Unassembled WGS sequence"/>
</dbReference>
<reference evidence="3 4" key="1">
    <citation type="submission" date="2022-12" db="EMBL/GenBank/DDBJ databases">
        <title>Chromosome-level genome of Tegillarca granosa.</title>
        <authorList>
            <person name="Kim J."/>
        </authorList>
    </citation>
    <scope>NUCLEOTIDE SEQUENCE [LARGE SCALE GENOMIC DNA]</scope>
    <source>
        <strain evidence="3">Teg-2019</strain>
        <tissue evidence="3">Adductor muscle</tissue>
    </source>
</reference>